<dbReference type="Proteomes" id="UP000016648">
    <property type="component" value="Unassembled WGS sequence"/>
</dbReference>
<keyword evidence="2" id="KW-0449">Lipoprotein</keyword>
<protein>
    <submittedName>
        <fullName evidence="2">Putative lipoprotein</fullName>
    </submittedName>
</protein>
<keyword evidence="3" id="KW-1185">Reference proteome</keyword>
<evidence type="ECO:0000313" key="3">
    <source>
        <dbReference type="Proteomes" id="UP000016648"/>
    </source>
</evidence>
<dbReference type="EMBL" id="AWEY01000029">
    <property type="protein sequence ID" value="ERK39098.1"/>
    <property type="molecule type" value="Genomic_DNA"/>
</dbReference>
<organism evidence="2 3">
    <name type="scientific">Segatella baroniae F0067</name>
    <dbReference type="NCBI Taxonomy" id="1115809"/>
    <lineage>
        <taxon>Bacteria</taxon>
        <taxon>Pseudomonadati</taxon>
        <taxon>Bacteroidota</taxon>
        <taxon>Bacteroidia</taxon>
        <taxon>Bacteroidales</taxon>
        <taxon>Prevotellaceae</taxon>
        <taxon>Segatella</taxon>
    </lineage>
</organism>
<dbReference type="RefSeq" id="WP_021589914.1">
    <property type="nucleotide sequence ID" value="NZ_AWEY01000029.1"/>
</dbReference>
<accession>U2QCR2</accession>
<dbReference type="InterPro" id="IPR015943">
    <property type="entry name" value="WD40/YVTN_repeat-like_dom_sf"/>
</dbReference>
<dbReference type="SUPFAM" id="SSF50998">
    <property type="entry name" value="Quinoprotein alcohol dehydrogenase-like"/>
    <property type="match status" value="1"/>
</dbReference>
<comment type="caution">
    <text evidence="2">The sequence shown here is derived from an EMBL/GenBank/DDBJ whole genome shotgun (WGS) entry which is preliminary data.</text>
</comment>
<dbReference type="PATRIC" id="fig|1115809.3.peg.1597"/>
<dbReference type="PROSITE" id="PS51257">
    <property type="entry name" value="PROKAR_LIPOPROTEIN"/>
    <property type="match status" value="1"/>
</dbReference>
<keyword evidence="1" id="KW-0732">Signal</keyword>
<dbReference type="InterPro" id="IPR011047">
    <property type="entry name" value="Quinoprotein_ADH-like_sf"/>
</dbReference>
<reference evidence="2 3" key="1">
    <citation type="submission" date="2013-08" db="EMBL/GenBank/DDBJ databases">
        <authorList>
            <person name="Durkin A.S."/>
            <person name="Haft D.R."/>
            <person name="McCorrison J."/>
            <person name="Torralba M."/>
            <person name="Gillis M."/>
            <person name="Haft D.H."/>
            <person name="Methe B."/>
            <person name="Sutton G."/>
            <person name="Nelson K.E."/>
        </authorList>
    </citation>
    <scope>NUCLEOTIDE SEQUENCE [LARGE SCALE GENOMIC DNA]</scope>
    <source>
        <strain evidence="2 3">F0067</strain>
    </source>
</reference>
<evidence type="ECO:0000256" key="1">
    <source>
        <dbReference type="SAM" id="SignalP"/>
    </source>
</evidence>
<proteinExistence type="predicted"/>
<dbReference type="AlphaFoldDB" id="U2QCR2"/>
<gene>
    <name evidence="2" type="ORF">HMPREF9135_1214</name>
</gene>
<feature type="signal peptide" evidence="1">
    <location>
        <begin position="1"/>
        <end position="21"/>
    </location>
</feature>
<name>U2QCR2_9BACT</name>
<sequence>MKKYLCLVGLFGMLFISCIQDDSTSANGRVSQLSLQTPFDKTYTLNQGDTLKLAPAVVQTNEQLPIAYEWEVNHQKVSDQSSLEYICKTSGTFPCRLKITNGKNIQLYEFSLNVEFAYTQGVYLLAENNRHAIVTYVPSEESKKRFELDALAANNPDVSFGEPRSMAWNRSIGGRANDVLVLAAGNPSTIYQLDSYQMISIFKTSASGKVTQLVRSSDLGTPQSMVIMNKSLYSLALNSTNLIAQSSKFNNAVSYATQLADAMTPWWRNDLFYAHADAYFDNAQGALLANGIETTAVPKEILHGTFTGDTLVGMGGVDRLRYLALITCQKATGKFYLTHLFPGYFSVDAGKRIAPNVLYRAEMPAASGIANGAVVRTAGSKNLVYYTAGNAVYAHNMLAGAVFATSPLFTVGGSSEVIVDMVFSDDDNLLYVATNDSASTMAGSLYCYDVQTNALRWSKPHITGRIVKALYRN</sequence>
<feature type="chain" id="PRO_5004634122" evidence="1">
    <location>
        <begin position="22"/>
        <end position="473"/>
    </location>
</feature>
<dbReference type="Gene3D" id="2.130.10.10">
    <property type="entry name" value="YVTN repeat-like/Quinoprotein amine dehydrogenase"/>
    <property type="match status" value="1"/>
</dbReference>
<evidence type="ECO:0000313" key="2">
    <source>
        <dbReference type="EMBL" id="ERK39098.1"/>
    </source>
</evidence>